<organism evidence="1 2">
    <name type="scientific">Asanoa hainanensis</name>
    <dbReference type="NCBI Taxonomy" id="560556"/>
    <lineage>
        <taxon>Bacteria</taxon>
        <taxon>Bacillati</taxon>
        <taxon>Actinomycetota</taxon>
        <taxon>Actinomycetes</taxon>
        <taxon>Micromonosporales</taxon>
        <taxon>Micromonosporaceae</taxon>
        <taxon>Asanoa</taxon>
    </lineage>
</organism>
<evidence type="ECO:0000313" key="1">
    <source>
        <dbReference type="EMBL" id="SNS91810.1"/>
    </source>
</evidence>
<keyword evidence="2" id="KW-1185">Reference proteome</keyword>
<sequence>MAEVYLDPALVVAGARDLAAVRRVADIPGGQPWGSDEPGATFAGAYLPAAAAALAAWSSVSSALTRLGDAVLAASSSTMDADEAAARRFPS</sequence>
<dbReference type="EMBL" id="FZPH01000002">
    <property type="protein sequence ID" value="SNS91810.1"/>
    <property type="molecule type" value="Genomic_DNA"/>
</dbReference>
<protein>
    <recommendedName>
        <fullName evidence="3">Excreted virulence factor EspC, type VII ESX diderm</fullName>
    </recommendedName>
</protein>
<gene>
    <name evidence="1" type="ORF">SAMN05421812_102354</name>
</gene>
<evidence type="ECO:0008006" key="3">
    <source>
        <dbReference type="Google" id="ProtNLM"/>
    </source>
</evidence>
<reference evidence="1 2" key="1">
    <citation type="submission" date="2017-06" db="EMBL/GenBank/DDBJ databases">
        <authorList>
            <person name="Kim H.J."/>
            <person name="Triplett B.A."/>
        </authorList>
    </citation>
    <scope>NUCLEOTIDE SEQUENCE [LARGE SCALE GENOMIC DNA]</scope>
    <source>
        <strain evidence="1 2">CGMCC 4.5593</strain>
    </source>
</reference>
<dbReference type="RefSeq" id="WP_089245345.1">
    <property type="nucleotide sequence ID" value="NZ_FZPH01000002.1"/>
</dbReference>
<evidence type="ECO:0000313" key="2">
    <source>
        <dbReference type="Proteomes" id="UP000198362"/>
    </source>
</evidence>
<name>A0A239IDT5_9ACTN</name>
<accession>A0A239IDT5</accession>
<dbReference type="Proteomes" id="UP000198362">
    <property type="component" value="Unassembled WGS sequence"/>
</dbReference>
<proteinExistence type="predicted"/>
<dbReference type="AlphaFoldDB" id="A0A239IDT5"/>